<dbReference type="SUPFAM" id="SSF56634">
    <property type="entry name" value="Heme-dependent catalase-like"/>
    <property type="match status" value="1"/>
</dbReference>
<dbReference type="EMBL" id="AXCZ01000274">
    <property type="protein sequence ID" value="KGM08648.1"/>
    <property type="molecule type" value="Genomic_DNA"/>
</dbReference>
<dbReference type="GO" id="GO:0005737">
    <property type="term" value="C:cytoplasm"/>
    <property type="evidence" value="ECO:0007669"/>
    <property type="project" value="TreeGrafter"/>
</dbReference>
<evidence type="ECO:0000256" key="7">
    <source>
        <dbReference type="ARBA" id="ARBA00023002"/>
    </source>
</evidence>
<evidence type="ECO:0000256" key="6">
    <source>
        <dbReference type="ARBA" id="ARBA00022723"/>
    </source>
</evidence>
<organism evidence="11 12">
    <name type="scientific">Cellulomonas bogoriensis 69B4 = DSM 16987</name>
    <dbReference type="NCBI Taxonomy" id="1386082"/>
    <lineage>
        <taxon>Bacteria</taxon>
        <taxon>Bacillati</taxon>
        <taxon>Actinomycetota</taxon>
        <taxon>Actinomycetes</taxon>
        <taxon>Micrococcales</taxon>
        <taxon>Cellulomonadaceae</taxon>
        <taxon>Cellulomonas</taxon>
    </lineage>
</organism>
<dbReference type="PANTHER" id="PTHR11465:SF23">
    <property type="entry name" value="CATALASE-2"/>
    <property type="match status" value="1"/>
</dbReference>
<dbReference type="Gene3D" id="2.40.180.10">
    <property type="entry name" value="Catalase core domain"/>
    <property type="match status" value="1"/>
</dbReference>
<dbReference type="Proteomes" id="UP000054314">
    <property type="component" value="Unassembled WGS sequence"/>
</dbReference>
<dbReference type="InterPro" id="IPR011614">
    <property type="entry name" value="Catalase_core"/>
</dbReference>
<dbReference type="PROSITE" id="PS00437">
    <property type="entry name" value="CATALASE_1"/>
    <property type="match status" value="1"/>
</dbReference>
<accession>A0A0A0BJF8</accession>
<dbReference type="InterPro" id="IPR010582">
    <property type="entry name" value="Catalase_immune_responsive"/>
</dbReference>
<comment type="cofactor">
    <cofactor evidence="1">
        <name>heme</name>
        <dbReference type="ChEBI" id="CHEBI:30413"/>
    </cofactor>
</comment>
<dbReference type="InterPro" id="IPR020835">
    <property type="entry name" value="Catalase_sf"/>
</dbReference>
<keyword evidence="4" id="KW-0575">Peroxidase</keyword>
<dbReference type="AlphaFoldDB" id="A0A0A0BJF8"/>
<dbReference type="Pfam" id="PF06628">
    <property type="entry name" value="Catalase-rel"/>
    <property type="match status" value="1"/>
</dbReference>
<evidence type="ECO:0000256" key="1">
    <source>
        <dbReference type="ARBA" id="ARBA00001971"/>
    </source>
</evidence>
<dbReference type="InterPro" id="IPR018028">
    <property type="entry name" value="Catalase"/>
</dbReference>
<reference evidence="11 12" key="1">
    <citation type="submission" date="2013-08" db="EMBL/GenBank/DDBJ databases">
        <title>Genome sequencing of Cellulomonas bogoriensis 69B4.</title>
        <authorList>
            <person name="Chen F."/>
            <person name="Li Y."/>
            <person name="Wang G."/>
        </authorList>
    </citation>
    <scope>NUCLEOTIDE SEQUENCE [LARGE SCALE GENOMIC DNA]</scope>
    <source>
        <strain evidence="11 12">69B4</strain>
    </source>
</reference>
<keyword evidence="6" id="KW-0479">Metal-binding</keyword>
<dbReference type="Pfam" id="PF00199">
    <property type="entry name" value="Catalase"/>
    <property type="match status" value="1"/>
</dbReference>
<dbReference type="GO" id="GO:0020037">
    <property type="term" value="F:heme binding"/>
    <property type="evidence" value="ECO:0007669"/>
    <property type="project" value="InterPro"/>
</dbReference>
<evidence type="ECO:0000259" key="10">
    <source>
        <dbReference type="SMART" id="SM01060"/>
    </source>
</evidence>
<evidence type="ECO:0000256" key="5">
    <source>
        <dbReference type="ARBA" id="ARBA00022617"/>
    </source>
</evidence>
<keyword evidence="12" id="KW-1185">Reference proteome</keyword>
<dbReference type="RefSeq" id="WP_035062759.1">
    <property type="nucleotide sequence ID" value="NZ_AXCZ01000274.1"/>
</dbReference>
<evidence type="ECO:0000256" key="8">
    <source>
        <dbReference type="ARBA" id="ARBA00023004"/>
    </source>
</evidence>
<dbReference type="OrthoDB" id="3169619at2"/>
<dbReference type="SMART" id="SM01060">
    <property type="entry name" value="Catalase"/>
    <property type="match status" value="1"/>
</dbReference>
<dbReference type="PANTHER" id="PTHR11465">
    <property type="entry name" value="CATALASE"/>
    <property type="match status" value="1"/>
</dbReference>
<evidence type="ECO:0000256" key="2">
    <source>
        <dbReference type="ARBA" id="ARBA00002974"/>
    </source>
</evidence>
<dbReference type="PROSITE" id="PS51402">
    <property type="entry name" value="CATALASE_3"/>
    <property type="match status" value="1"/>
</dbReference>
<comment type="function">
    <text evidence="2">Decomposes hydrogen peroxide into water and oxygen; serves to protect cells from the toxic effects of hydrogen peroxide.</text>
</comment>
<dbReference type="GO" id="GO:0042744">
    <property type="term" value="P:hydrogen peroxide catabolic process"/>
    <property type="evidence" value="ECO:0007669"/>
    <property type="project" value="UniProtKB-KW"/>
</dbReference>
<evidence type="ECO:0000313" key="12">
    <source>
        <dbReference type="Proteomes" id="UP000054314"/>
    </source>
</evidence>
<dbReference type="GO" id="GO:0042542">
    <property type="term" value="P:response to hydrogen peroxide"/>
    <property type="evidence" value="ECO:0007669"/>
    <property type="project" value="TreeGrafter"/>
</dbReference>
<dbReference type="EC" id="1.11.1.6" evidence="3"/>
<feature type="non-terminal residue" evidence="11">
    <location>
        <position position="1"/>
    </location>
</feature>
<keyword evidence="8" id="KW-0408">Iron</keyword>
<dbReference type="GO" id="GO:0046872">
    <property type="term" value="F:metal ion binding"/>
    <property type="evidence" value="ECO:0007669"/>
    <property type="project" value="UniProtKB-KW"/>
</dbReference>
<evidence type="ECO:0000256" key="9">
    <source>
        <dbReference type="ARBA" id="ARBA00023324"/>
    </source>
</evidence>
<evidence type="ECO:0000256" key="4">
    <source>
        <dbReference type="ARBA" id="ARBA00022559"/>
    </source>
</evidence>
<dbReference type="GO" id="GO:0004096">
    <property type="term" value="F:catalase activity"/>
    <property type="evidence" value="ECO:0007669"/>
    <property type="project" value="UniProtKB-EC"/>
</dbReference>
<comment type="caution">
    <text evidence="11">The sequence shown here is derived from an EMBL/GenBank/DDBJ whole genome shotgun (WGS) entry which is preliminary data.</text>
</comment>
<gene>
    <name evidence="11" type="ORF">N869_08225</name>
</gene>
<dbReference type="InterPro" id="IPR002226">
    <property type="entry name" value="Catalase_haem_BS"/>
</dbReference>
<protein>
    <recommendedName>
        <fullName evidence="3">catalase</fullName>
        <ecNumber evidence="3">1.11.1.6</ecNumber>
    </recommendedName>
</protein>
<evidence type="ECO:0000313" key="11">
    <source>
        <dbReference type="EMBL" id="KGM08648.1"/>
    </source>
</evidence>
<keyword evidence="7" id="KW-0560">Oxidoreductase</keyword>
<evidence type="ECO:0000256" key="3">
    <source>
        <dbReference type="ARBA" id="ARBA00012314"/>
    </source>
</evidence>
<keyword evidence="9" id="KW-0376">Hydrogen peroxide</keyword>
<proteinExistence type="predicted"/>
<keyword evidence="5" id="KW-0349">Heme</keyword>
<sequence length="397" mass="44846">KFPDVIHSLKPDPVTFRQEPARIFDFMSQTPESMHMLVNLFSPRGIPANYRTQQGFGVNTYKWVNAEGLTHLVKYHWIPKAGVKSLTEADAAAIQAGDLGHASKDLYEAIENGDYPEWELRVQLMSDDEHPELDFDPLDDTKVWPENQFPPKTVGTMVLNRNVANHFNENEQIAFGTGVLVDGLDFSDDKMLVGRTFSYSDTQRYRVGPNYLQLPVNQPKAPVHTNQQGGQMQYQVDSTGGNPHVNYEPSITGGLREAQYPTHDVQGPEIVGHLTRARIPRTNDYTQAGQRYQLMEQWEKDDLVHNLVDLISQAAREVQERMVWHFYLCDDELGARIGDGLGITVDEVRDLPPLASQTLSEDELERLKNLGANGPRDVTDLVMTHCVPNERVVLAKD</sequence>
<name>A0A0A0BJF8_9CELL</name>
<feature type="domain" description="Catalase core" evidence="10">
    <location>
        <begin position="1"/>
        <end position="256"/>
    </location>
</feature>